<keyword evidence="10" id="KW-0472">Membrane</keyword>
<gene>
    <name evidence="12" type="ORF">ONB67_00225</name>
</gene>
<evidence type="ECO:0000259" key="11">
    <source>
        <dbReference type="Pfam" id="PF00155"/>
    </source>
</evidence>
<evidence type="ECO:0000256" key="7">
    <source>
        <dbReference type="ARBA" id="ARBA00022898"/>
    </source>
</evidence>
<reference evidence="12" key="1">
    <citation type="submission" date="2022-11" db="EMBL/GenBank/DDBJ databases">
        <title>Genomic comparisons reveal selection pressure and functional variation between nutritional endosymbionts of cave-adapted and epigean Hawaiian planthoppers.</title>
        <authorList>
            <person name="Gossett J.M."/>
            <person name="Porter M.L."/>
            <person name="Vasquez Y."/>
            <person name="Bennett G.M."/>
            <person name="Chong R.A."/>
        </authorList>
    </citation>
    <scope>NUCLEOTIDE SEQUENCE</scope>
    <source>
        <strain evidence="12">OPOL2</strain>
    </source>
</reference>
<comment type="pathway">
    <text evidence="1">Amino-acid biosynthesis; L-histidine biosynthesis; L-histidine from 5-phospho-alpha-D-ribose 1-diphosphate: step 7/9.</text>
</comment>
<evidence type="ECO:0000256" key="3">
    <source>
        <dbReference type="ARBA" id="ARBA00012748"/>
    </source>
</evidence>
<dbReference type="Proteomes" id="UP001222373">
    <property type="component" value="Chromosome"/>
</dbReference>
<dbReference type="EMBL" id="CP110500">
    <property type="protein sequence ID" value="WDI79286.1"/>
    <property type="molecule type" value="Genomic_DNA"/>
</dbReference>
<keyword evidence="5" id="KW-0028">Amino-acid biosynthesis</keyword>
<evidence type="ECO:0000256" key="10">
    <source>
        <dbReference type="SAM" id="Phobius"/>
    </source>
</evidence>
<keyword evidence="7" id="KW-0663">Pyridoxal phosphate</keyword>
<accession>A0AAX3N8T5</accession>
<evidence type="ECO:0000256" key="2">
    <source>
        <dbReference type="ARBA" id="ARBA00007970"/>
    </source>
</evidence>
<evidence type="ECO:0000256" key="8">
    <source>
        <dbReference type="ARBA" id="ARBA00023102"/>
    </source>
</evidence>
<evidence type="ECO:0000313" key="13">
    <source>
        <dbReference type="Proteomes" id="UP001222373"/>
    </source>
</evidence>
<dbReference type="Pfam" id="PF00155">
    <property type="entry name" value="Aminotran_1_2"/>
    <property type="match status" value="1"/>
</dbReference>
<keyword evidence="6" id="KW-0808">Transferase</keyword>
<dbReference type="InterPro" id="IPR004839">
    <property type="entry name" value="Aminotransferase_I/II_large"/>
</dbReference>
<organism evidence="12 13">
    <name type="scientific">Candidatus Vidania fulgoroideorum</name>
    <dbReference type="NCBI Taxonomy" id="881286"/>
    <lineage>
        <taxon>Bacteria</taxon>
        <taxon>Pseudomonadati</taxon>
        <taxon>Pseudomonadota</taxon>
        <taxon>Betaproteobacteria</taxon>
        <taxon>Candidatus Vidania</taxon>
    </lineage>
</organism>
<dbReference type="Gene3D" id="3.40.640.10">
    <property type="entry name" value="Type I PLP-dependent aspartate aminotransferase-like (Major domain)"/>
    <property type="match status" value="1"/>
</dbReference>
<keyword evidence="8" id="KW-0368">Histidine biosynthesis</keyword>
<feature type="domain" description="Aminotransferase class I/classII large" evidence="11">
    <location>
        <begin position="43"/>
        <end position="342"/>
    </location>
</feature>
<dbReference type="GO" id="GO:0004400">
    <property type="term" value="F:histidinol-phosphate transaminase activity"/>
    <property type="evidence" value="ECO:0007669"/>
    <property type="project" value="UniProtKB-EC"/>
</dbReference>
<dbReference type="EC" id="2.6.1.9" evidence="3"/>
<comment type="similarity">
    <text evidence="2">Belongs to the class-II pyridoxal-phosphate-dependent aminotransferase family. Histidinol-phosphate aminotransferase subfamily.</text>
</comment>
<dbReference type="InterPro" id="IPR015424">
    <property type="entry name" value="PyrdxlP-dep_Trfase"/>
</dbReference>
<comment type="catalytic activity">
    <reaction evidence="9">
        <text>L-histidinol phosphate + 2-oxoglutarate = 3-(imidazol-4-yl)-2-oxopropyl phosphate + L-glutamate</text>
        <dbReference type="Rhea" id="RHEA:23744"/>
        <dbReference type="ChEBI" id="CHEBI:16810"/>
        <dbReference type="ChEBI" id="CHEBI:29985"/>
        <dbReference type="ChEBI" id="CHEBI:57766"/>
        <dbReference type="ChEBI" id="CHEBI:57980"/>
        <dbReference type="EC" id="2.6.1.9"/>
    </reaction>
</comment>
<evidence type="ECO:0000256" key="1">
    <source>
        <dbReference type="ARBA" id="ARBA00005011"/>
    </source>
</evidence>
<keyword evidence="10" id="KW-0812">Transmembrane</keyword>
<sequence length="349" mass="42070">MRLNKNIKKIKNYKIRKKTSSIYLDSMENNNFDNEKFKNYLFKKIIKKNISFNKYYFLNDIKKAENKLLNFLNLEKSKIIIGNGLDEIIFLLCLISKKNIASIYPTFSLYEKYSLLLGKKFYKINLDIKKKIQIKYKRISNIVNKRKIDLFFLCYPNNPTGSILNIKKMLNIFKNNKKCLFAIDETYYNFYEKSFIKYVRKIKNILILRTFSKIGFASLRIGYVVCNNKIYKIINKVKLPYNINIISLISIPYIIKFFNKNFINIKKQKKKLELFFKKNNFFYYKSYCNFILLKVKKKLFKKILNNGIIVKKITEIEYKTKKKYIYIRVSIGNKNENKKLIEIFKNEKN</sequence>
<keyword evidence="4 12" id="KW-0032">Aminotransferase</keyword>
<dbReference type="GO" id="GO:0030170">
    <property type="term" value="F:pyridoxal phosphate binding"/>
    <property type="evidence" value="ECO:0007669"/>
    <property type="project" value="InterPro"/>
</dbReference>
<evidence type="ECO:0000313" key="12">
    <source>
        <dbReference type="EMBL" id="WDI79286.1"/>
    </source>
</evidence>
<dbReference type="SUPFAM" id="SSF53383">
    <property type="entry name" value="PLP-dependent transferases"/>
    <property type="match status" value="1"/>
</dbReference>
<dbReference type="InterPro" id="IPR015422">
    <property type="entry name" value="PyrdxlP-dep_Trfase_small"/>
</dbReference>
<dbReference type="PANTHER" id="PTHR43643:SF6">
    <property type="entry name" value="HISTIDINOL-PHOSPHATE AMINOTRANSFERASE"/>
    <property type="match status" value="1"/>
</dbReference>
<dbReference type="GO" id="GO:0000105">
    <property type="term" value="P:L-histidine biosynthetic process"/>
    <property type="evidence" value="ECO:0007669"/>
    <property type="project" value="UniProtKB-KW"/>
</dbReference>
<keyword evidence="10" id="KW-1133">Transmembrane helix</keyword>
<dbReference type="InterPro" id="IPR050106">
    <property type="entry name" value="HistidinolP_aminotransfase"/>
</dbReference>
<dbReference type="PANTHER" id="PTHR43643">
    <property type="entry name" value="HISTIDINOL-PHOSPHATE AMINOTRANSFERASE 2"/>
    <property type="match status" value="1"/>
</dbReference>
<dbReference type="InterPro" id="IPR015421">
    <property type="entry name" value="PyrdxlP-dep_Trfase_major"/>
</dbReference>
<evidence type="ECO:0000256" key="6">
    <source>
        <dbReference type="ARBA" id="ARBA00022679"/>
    </source>
</evidence>
<evidence type="ECO:0000256" key="9">
    <source>
        <dbReference type="ARBA" id="ARBA00047481"/>
    </source>
</evidence>
<proteinExistence type="inferred from homology"/>
<dbReference type="Gene3D" id="3.90.1150.10">
    <property type="entry name" value="Aspartate Aminotransferase, domain 1"/>
    <property type="match status" value="1"/>
</dbReference>
<dbReference type="CDD" id="cd00609">
    <property type="entry name" value="AAT_like"/>
    <property type="match status" value="1"/>
</dbReference>
<protein>
    <recommendedName>
        <fullName evidence="3">histidinol-phosphate transaminase</fullName>
        <ecNumber evidence="3">2.6.1.9</ecNumber>
    </recommendedName>
</protein>
<evidence type="ECO:0000256" key="4">
    <source>
        <dbReference type="ARBA" id="ARBA00022576"/>
    </source>
</evidence>
<name>A0AAX3N8T5_9PROT</name>
<feature type="transmembrane region" description="Helical" evidence="10">
    <location>
        <begin position="239"/>
        <end position="258"/>
    </location>
</feature>
<evidence type="ECO:0000256" key="5">
    <source>
        <dbReference type="ARBA" id="ARBA00022605"/>
    </source>
</evidence>
<dbReference type="AlphaFoldDB" id="A0AAX3N8T5"/>